<dbReference type="OrthoDB" id="9807246at2"/>
<feature type="domain" description="CENP-V/GFA" evidence="5">
    <location>
        <begin position="5"/>
        <end position="156"/>
    </location>
</feature>
<dbReference type="SUPFAM" id="SSF51316">
    <property type="entry name" value="Mss4-like"/>
    <property type="match status" value="1"/>
</dbReference>
<keyword evidence="4" id="KW-0456">Lyase</keyword>
<keyword evidence="3" id="KW-0862">Zinc</keyword>
<accession>A0A0D0PBP9</accession>
<name>A0A0D0PBP9_9RHOB</name>
<gene>
    <name evidence="6" type="ORF">Wenmar_02610</name>
</gene>
<dbReference type="STRING" id="1123501.Wenmar_02610"/>
<evidence type="ECO:0000313" key="7">
    <source>
        <dbReference type="Proteomes" id="UP000035100"/>
    </source>
</evidence>
<evidence type="ECO:0000256" key="1">
    <source>
        <dbReference type="ARBA" id="ARBA00005495"/>
    </source>
</evidence>
<dbReference type="Proteomes" id="UP000035100">
    <property type="component" value="Unassembled WGS sequence"/>
</dbReference>
<dbReference type="PATRIC" id="fig|1123501.6.peg.2723"/>
<keyword evidence="7" id="KW-1185">Reference proteome</keyword>
<dbReference type="Gene3D" id="2.170.150.70">
    <property type="match status" value="1"/>
</dbReference>
<proteinExistence type="inferred from homology"/>
<organism evidence="6 7">
    <name type="scientific">Wenxinia marina DSM 24838</name>
    <dbReference type="NCBI Taxonomy" id="1123501"/>
    <lineage>
        <taxon>Bacteria</taxon>
        <taxon>Pseudomonadati</taxon>
        <taxon>Pseudomonadota</taxon>
        <taxon>Alphaproteobacteria</taxon>
        <taxon>Rhodobacterales</taxon>
        <taxon>Roseobacteraceae</taxon>
        <taxon>Wenxinia</taxon>
    </lineage>
</organism>
<reference evidence="6 7" key="1">
    <citation type="submission" date="2013-01" db="EMBL/GenBank/DDBJ databases">
        <authorList>
            <person name="Fiebig A."/>
            <person name="Goeker M."/>
            <person name="Klenk H.-P.P."/>
        </authorList>
    </citation>
    <scope>NUCLEOTIDE SEQUENCE [LARGE SCALE GENOMIC DNA]</scope>
    <source>
        <strain evidence="6 7">DSM 24838</strain>
    </source>
</reference>
<dbReference type="InterPro" id="IPR006913">
    <property type="entry name" value="CENP-V/GFA"/>
</dbReference>
<dbReference type="GO" id="GO:0046872">
    <property type="term" value="F:metal ion binding"/>
    <property type="evidence" value="ECO:0007669"/>
    <property type="project" value="UniProtKB-KW"/>
</dbReference>
<evidence type="ECO:0000313" key="6">
    <source>
        <dbReference type="EMBL" id="KIQ68881.1"/>
    </source>
</evidence>
<dbReference type="InterPro" id="IPR011057">
    <property type="entry name" value="Mss4-like_sf"/>
</dbReference>
<dbReference type="EMBL" id="AONG01000012">
    <property type="protein sequence ID" value="KIQ68881.1"/>
    <property type="molecule type" value="Genomic_DNA"/>
</dbReference>
<protein>
    <recommendedName>
        <fullName evidence="5">CENP-V/GFA domain-containing protein</fullName>
    </recommendedName>
</protein>
<dbReference type="Pfam" id="PF04828">
    <property type="entry name" value="GFA"/>
    <property type="match status" value="1"/>
</dbReference>
<dbReference type="PROSITE" id="PS51891">
    <property type="entry name" value="CENP_V_GFA"/>
    <property type="match status" value="1"/>
</dbReference>
<evidence type="ECO:0000256" key="3">
    <source>
        <dbReference type="ARBA" id="ARBA00022833"/>
    </source>
</evidence>
<evidence type="ECO:0000259" key="5">
    <source>
        <dbReference type="PROSITE" id="PS51891"/>
    </source>
</evidence>
<dbReference type="PANTHER" id="PTHR33337">
    <property type="entry name" value="GFA DOMAIN-CONTAINING PROTEIN"/>
    <property type="match status" value="1"/>
</dbReference>
<dbReference type="AlphaFoldDB" id="A0A0D0PBP9"/>
<keyword evidence="2" id="KW-0479">Metal-binding</keyword>
<sequence>MPMTLTGSCRCGAVRFTLQSRAPVPYQRCYCSICRKTAGGGGYAINLSGLADTLEVEGRQSIGMFRAEIADDEGYCRISEGERSFCTSCGTALWLFSPSWPDLIHPHASAIDTDLPEPPQRTHLMLDFAAPWVQPDIRDGDLTFARYPEESLEDWHRRHGMWVE</sequence>
<evidence type="ECO:0000256" key="4">
    <source>
        <dbReference type="ARBA" id="ARBA00023239"/>
    </source>
</evidence>
<comment type="similarity">
    <text evidence="1">Belongs to the Gfa family.</text>
</comment>
<evidence type="ECO:0000256" key="2">
    <source>
        <dbReference type="ARBA" id="ARBA00022723"/>
    </source>
</evidence>
<dbReference type="PANTHER" id="PTHR33337:SF44">
    <property type="entry name" value="DUF636 DOMAIN PROTEIN (AFU_ORTHOLOGUE AFUA_1G09754)"/>
    <property type="match status" value="1"/>
</dbReference>
<comment type="caution">
    <text evidence="6">The sequence shown here is derived from an EMBL/GenBank/DDBJ whole genome shotgun (WGS) entry which is preliminary data.</text>
</comment>
<dbReference type="GO" id="GO:0016846">
    <property type="term" value="F:carbon-sulfur lyase activity"/>
    <property type="evidence" value="ECO:0007669"/>
    <property type="project" value="InterPro"/>
</dbReference>
<dbReference type="RefSeq" id="WP_018301513.1">
    <property type="nucleotide sequence ID" value="NZ_KB902277.1"/>
</dbReference>
<dbReference type="eggNOG" id="COG3791">
    <property type="taxonomic scope" value="Bacteria"/>
</dbReference>